<dbReference type="SUPFAM" id="SSF52075">
    <property type="entry name" value="Outer arm dynein light chain 1"/>
    <property type="match status" value="1"/>
</dbReference>
<feature type="compositionally biased region" description="Basic and acidic residues" evidence="14">
    <location>
        <begin position="450"/>
        <end position="461"/>
    </location>
</feature>
<feature type="region of interest" description="Disordered" evidence="14">
    <location>
        <begin position="349"/>
        <end position="391"/>
    </location>
</feature>
<evidence type="ECO:0000256" key="5">
    <source>
        <dbReference type="ARBA" id="ARBA00022737"/>
    </source>
</evidence>
<dbReference type="PROSITE" id="PS51450">
    <property type="entry name" value="LRR"/>
    <property type="match status" value="4"/>
</dbReference>
<keyword evidence="3" id="KW-0433">Leucine-rich repeat</keyword>
<keyword evidence="2" id="KW-0963">Cytoplasm</keyword>
<keyword evidence="4" id="KW-0132">Cell division</keyword>
<keyword evidence="9" id="KW-0131">Cell cycle</keyword>
<dbReference type="AlphaFoldDB" id="A0AA85J499"/>
<evidence type="ECO:0000256" key="8">
    <source>
        <dbReference type="ARBA" id="ARBA00023212"/>
    </source>
</evidence>
<evidence type="ECO:0000256" key="1">
    <source>
        <dbReference type="ARBA" id="ARBA00004114"/>
    </source>
</evidence>
<evidence type="ECO:0000256" key="12">
    <source>
        <dbReference type="ARBA" id="ARBA00067351"/>
    </source>
</evidence>
<keyword evidence="6" id="KW-0498">Mitosis</keyword>
<name>A0AA85J499_TRIRE</name>
<dbReference type="InterPro" id="IPR003591">
    <property type="entry name" value="Leu-rich_rpt_typical-subtyp"/>
</dbReference>
<feature type="coiled-coil region" evidence="13">
    <location>
        <begin position="518"/>
        <end position="545"/>
    </location>
</feature>
<reference evidence="16" key="2">
    <citation type="submission" date="2023-11" db="UniProtKB">
        <authorList>
            <consortium name="WormBaseParasite"/>
        </authorList>
    </citation>
    <scope>IDENTIFICATION</scope>
</reference>
<protein>
    <recommendedName>
        <fullName evidence="12">Leucine-rich repeat and coiled-coil domain-containing protein 1</fullName>
    </recommendedName>
</protein>
<keyword evidence="7 13" id="KW-0175">Coiled coil</keyword>
<dbReference type="GO" id="GO:0005737">
    <property type="term" value="C:cytoplasm"/>
    <property type="evidence" value="ECO:0007669"/>
    <property type="project" value="TreeGrafter"/>
</dbReference>
<dbReference type="FunFam" id="3.80.10.10:FF:000148">
    <property type="entry name" value="Leucine rich repeat and coiled-coil centrosomal protein 1"/>
    <property type="match status" value="1"/>
</dbReference>
<keyword evidence="15" id="KW-1185">Reference proteome</keyword>
<keyword evidence="5" id="KW-0677">Repeat</keyword>
<evidence type="ECO:0000256" key="10">
    <source>
        <dbReference type="ARBA" id="ARBA00054059"/>
    </source>
</evidence>
<dbReference type="InterPro" id="IPR032675">
    <property type="entry name" value="LRR_dom_sf"/>
</dbReference>
<organism evidence="15 16">
    <name type="scientific">Trichobilharzia regenti</name>
    <name type="common">Nasal bird schistosome</name>
    <dbReference type="NCBI Taxonomy" id="157069"/>
    <lineage>
        <taxon>Eukaryota</taxon>
        <taxon>Metazoa</taxon>
        <taxon>Spiralia</taxon>
        <taxon>Lophotrochozoa</taxon>
        <taxon>Platyhelminthes</taxon>
        <taxon>Trematoda</taxon>
        <taxon>Digenea</taxon>
        <taxon>Strigeidida</taxon>
        <taxon>Schistosomatoidea</taxon>
        <taxon>Schistosomatidae</taxon>
        <taxon>Trichobilharzia</taxon>
    </lineage>
</organism>
<evidence type="ECO:0000256" key="7">
    <source>
        <dbReference type="ARBA" id="ARBA00023054"/>
    </source>
</evidence>
<accession>A0AA85J499</accession>
<feature type="compositionally biased region" description="Polar residues" evidence="14">
    <location>
        <begin position="369"/>
        <end position="384"/>
    </location>
</feature>
<sequence>MDEKTELELINSGIRNISDLRFCEQLTVLNLHHNCVSVIDGLNKVPNLRYLDLSSNFISKICGINNLRHLRTLNLSSNSIKTIEALDNLHCLVRLDVSFNEITNLDGLKDLFGPSYNLTVIILQGNRIESRQHLLECTKDLINLRQLVLFNPQTGDDNPVCRVQDYRISVLQGLPQLEILDHVDRMGRATHIDVLADFPELNDFMDLVSTGTFSESDNFLTNEAKKHEYHHDQIDLPFRSNELLTKIVNNEVRKIHPATYTTHEKDPVPNSLTSTTEHRLLNLESQLNSLITLQLLRIHQTEPDQSRLSCNTHQATLENCSKDNPTNVTCQQNESNPCNGNNSLVETHTESLQHIPEKEISNRKHPTESKTQSDNVTSQQTNDQSFHHHHYSCVKSHKTSTNNIQRSAKPIQNVDNALSKTRRVTVDENPPGAPIKLTSQASRKMVHQNTNDKKTKQDTLRKLNSSRSNSLDVHCKSVQVGEQYIPGHITNNSALMKVQSSSDHDKSDKSFGKILKELDREKMQRKQVEQLCQQLVNRIRELETSAIDETEALKVTEDLKQAFTAERHEKLAIQLQLSEMEKKFNEVCQAAENLRIKEDTAKSLYQQEIDNLNKLLAEARKDYKDLLLRAEKAEQKLDKTQCLLRNRELEYNQELNNRYKLDSPELTKLISDKIDLVQTRNLQTVEALQEKLTESAQRYTALEDEFRMALRIEAERYETLFKTSELCKEELSGTQSQLKERIEREESTRHLIEELNTVIKEQKSKYTSQQKANLLLQHNLKERIATLEAHLEEARTRITNHENLRKEIKQQKAEMAAQESIIAGLRAERRNWSEELAKQGSALAQDRGRLEAKIEAQELEIASLKKSLESESDSVKIKNKIIDDQTDTILNLKKCIQENQAEIKRLQNDAIQNHRSLENQLSQKVKENTEMNDEIKHLVKRKEDLKQLVSELHSKVDELQEQNDSMSQRWRDRSSLIDKLEKQVEQMRHNWDEEQKRLINERDTAQQQVSTLHSKMESMDEGFRQQLLAVEEMKEIAVNNARKEAGQLRIACESRVAEVESEMRAVLLEAETTKQAMEERLRSISIALCNPVLPDYNVLQPQYMRKGEYVKSNFNMLNEPALWHNNNNNPPVEIPVKQYSQGYNLIDSNS</sequence>
<dbReference type="SMART" id="SM00365">
    <property type="entry name" value="LRR_SD22"/>
    <property type="match status" value="4"/>
</dbReference>
<evidence type="ECO:0000256" key="11">
    <source>
        <dbReference type="ARBA" id="ARBA00061329"/>
    </source>
</evidence>
<evidence type="ECO:0000256" key="14">
    <source>
        <dbReference type="SAM" id="MobiDB-lite"/>
    </source>
</evidence>
<evidence type="ECO:0000256" key="9">
    <source>
        <dbReference type="ARBA" id="ARBA00023306"/>
    </source>
</evidence>
<evidence type="ECO:0000256" key="2">
    <source>
        <dbReference type="ARBA" id="ARBA00022490"/>
    </source>
</evidence>
<evidence type="ECO:0000256" key="13">
    <source>
        <dbReference type="SAM" id="Coils"/>
    </source>
</evidence>
<dbReference type="PANTHER" id="PTHR15454:SF56">
    <property type="entry name" value="PROTEIN PHOSPHATASE 1 REGULATORY SUBUNIT 7-RELATED"/>
    <property type="match status" value="1"/>
</dbReference>
<feature type="coiled-coil region" evidence="13">
    <location>
        <begin position="577"/>
        <end position="650"/>
    </location>
</feature>
<dbReference type="Gene3D" id="1.10.287.1490">
    <property type="match status" value="1"/>
</dbReference>
<proteinExistence type="inferred from homology"/>
<evidence type="ECO:0000256" key="4">
    <source>
        <dbReference type="ARBA" id="ARBA00022618"/>
    </source>
</evidence>
<reference evidence="15" key="1">
    <citation type="submission" date="2022-06" db="EMBL/GenBank/DDBJ databases">
        <authorList>
            <person name="Berger JAMES D."/>
            <person name="Berger JAMES D."/>
        </authorList>
    </citation>
    <scope>NUCLEOTIDE SEQUENCE [LARGE SCALE GENOMIC DNA]</scope>
</reference>
<dbReference type="Gene3D" id="3.80.10.10">
    <property type="entry name" value="Ribonuclease Inhibitor"/>
    <property type="match status" value="2"/>
</dbReference>
<dbReference type="SMART" id="SM00369">
    <property type="entry name" value="LRR_TYP"/>
    <property type="match status" value="3"/>
</dbReference>
<keyword evidence="8" id="KW-0206">Cytoskeleton</keyword>
<evidence type="ECO:0000256" key="6">
    <source>
        <dbReference type="ARBA" id="ARBA00022776"/>
    </source>
</evidence>
<dbReference type="WBParaSite" id="TREG1_125270.2">
    <property type="protein sequence ID" value="TREG1_125270.2"/>
    <property type="gene ID" value="TREG1_125270"/>
</dbReference>
<dbReference type="InterPro" id="IPR001611">
    <property type="entry name" value="Leu-rich_rpt"/>
</dbReference>
<evidence type="ECO:0000313" key="16">
    <source>
        <dbReference type="WBParaSite" id="TREG1_125270.2"/>
    </source>
</evidence>
<evidence type="ECO:0000313" key="15">
    <source>
        <dbReference type="Proteomes" id="UP000050795"/>
    </source>
</evidence>
<dbReference type="Proteomes" id="UP000050795">
    <property type="component" value="Unassembled WGS sequence"/>
</dbReference>
<comment type="subcellular location">
    <subcellularLocation>
        <location evidence="1">Cytoplasm</location>
        <location evidence="1">Cytoskeleton</location>
        <location evidence="1">Microtubule organizing center</location>
        <location evidence="1">Centrosome</location>
        <location evidence="1">Centriole</location>
    </subcellularLocation>
</comment>
<evidence type="ECO:0000256" key="3">
    <source>
        <dbReference type="ARBA" id="ARBA00022614"/>
    </source>
</evidence>
<feature type="compositionally biased region" description="Basic and acidic residues" evidence="14">
    <location>
        <begin position="349"/>
        <end position="368"/>
    </location>
</feature>
<dbReference type="GO" id="GO:0051301">
    <property type="term" value="P:cell division"/>
    <property type="evidence" value="ECO:0007669"/>
    <property type="project" value="UniProtKB-KW"/>
</dbReference>
<feature type="coiled-coil region" evidence="13">
    <location>
        <begin position="685"/>
        <end position="1008"/>
    </location>
</feature>
<dbReference type="Pfam" id="PF13855">
    <property type="entry name" value="LRR_8"/>
    <property type="match status" value="1"/>
</dbReference>
<comment type="function">
    <text evidence="10">Required for the organization of the mitotic spindle. Maintains the structural integrity of centrosomes during mitosis.</text>
</comment>
<comment type="similarity">
    <text evidence="11">Belongs to the LRRCC1 family.</text>
</comment>
<dbReference type="GO" id="GO:0005814">
    <property type="term" value="C:centriole"/>
    <property type="evidence" value="ECO:0007669"/>
    <property type="project" value="UniProtKB-SubCell"/>
</dbReference>
<feature type="region of interest" description="Disordered" evidence="14">
    <location>
        <begin position="441"/>
        <end position="470"/>
    </location>
</feature>
<dbReference type="PANTHER" id="PTHR15454">
    <property type="entry name" value="NISCHARIN RELATED"/>
    <property type="match status" value="1"/>
</dbReference>